<gene>
    <name evidence="8" type="ORF">SAMN05421720_105106</name>
</gene>
<comment type="pathway">
    <text evidence="1 6">Carbohydrate biosynthesis; dTDP-L-rhamnose biosynthesis.</text>
</comment>
<keyword evidence="9" id="KW-1185">Reference proteome</keyword>
<evidence type="ECO:0000259" key="7">
    <source>
        <dbReference type="Pfam" id="PF04321"/>
    </source>
</evidence>
<evidence type="ECO:0000256" key="1">
    <source>
        <dbReference type="ARBA" id="ARBA00004781"/>
    </source>
</evidence>
<dbReference type="UniPathway" id="UPA00124"/>
<comment type="catalytic activity">
    <reaction evidence="5 6">
        <text>dTDP-beta-L-rhamnose + NADP(+) = dTDP-4-dehydro-beta-L-rhamnose + NADPH + H(+)</text>
        <dbReference type="Rhea" id="RHEA:21796"/>
        <dbReference type="ChEBI" id="CHEBI:15378"/>
        <dbReference type="ChEBI" id="CHEBI:57510"/>
        <dbReference type="ChEBI" id="CHEBI:57783"/>
        <dbReference type="ChEBI" id="CHEBI:58349"/>
        <dbReference type="ChEBI" id="CHEBI:62830"/>
        <dbReference type="EC" id="1.1.1.133"/>
    </reaction>
</comment>
<dbReference type="InterPro" id="IPR036291">
    <property type="entry name" value="NAD(P)-bd_dom_sf"/>
</dbReference>
<comment type="similarity">
    <text evidence="2 6">Belongs to the dTDP-4-dehydrorhamnose reductase family.</text>
</comment>
<sequence>MTARVLITGRTGQVGTELARAAWPAGLSPEAVGRETLDLADPEHCVEVVRTGGYALVINPAAYTAVDKAEEEEDVATRVNGDGPRALAMACTDAGIPLIHVSTDYVFDGAKDGPFSEDAPVAPLGAYGRSKLAGEVAVRAECARHVILRTAWVFSAHGKNFVKTMLRLAAEKPELRVVADQHGCPTAAHDIARALVEIARQIVLEGRDDAFGTYHFAGAGPITWHGFAEAIVAAQAVNTGRRPPVHPITTAEFPTPARRPANSVLSTAKLEATFGISPRPWPDTLTEVLRELGVG</sequence>
<comment type="function">
    <text evidence="6">Catalyzes the reduction of dTDP-6-deoxy-L-lyxo-4-hexulose to yield dTDP-L-rhamnose.</text>
</comment>
<name>A0A1G7BQJ7_9PROT</name>
<evidence type="ECO:0000256" key="2">
    <source>
        <dbReference type="ARBA" id="ARBA00010944"/>
    </source>
</evidence>
<dbReference type="RefSeq" id="WP_092785078.1">
    <property type="nucleotide sequence ID" value="NZ_FNAP01000005.1"/>
</dbReference>
<evidence type="ECO:0000313" key="9">
    <source>
        <dbReference type="Proteomes" id="UP000199412"/>
    </source>
</evidence>
<accession>A0A1G7BQJ7</accession>
<proteinExistence type="inferred from homology"/>
<dbReference type="EC" id="1.1.1.133" evidence="3 6"/>
<reference evidence="8 9" key="1">
    <citation type="submission" date="2016-10" db="EMBL/GenBank/DDBJ databases">
        <authorList>
            <person name="de Groot N.N."/>
        </authorList>
    </citation>
    <scope>NUCLEOTIDE SEQUENCE [LARGE SCALE GENOMIC DNA]</scope>
    <source>
        <strain evidence="8 9">ATCC 700224</strain>
    </source>
</reference>
<evidence type="ECO:0000313" key="8">
    <source>
        <dbReference type="EMBL" id="SDE28465.1"/>
    </source>
</evidence>
<dbReference type="EMBL" id="FNAP01000005">
    <property type="protein sequence ID" value="SDE28465.1"/>
    <property type="molecule type" value="Genomic_DNA"/>
</dbReference>
<dbReference type="GO" id="GO:0008831">
    <property type="term" value="F:dTDP-4-dehydrorhamnose reductase activity"/>
    <property type="evidence" value="ECO:0007669"/>
    <property type="project" value="UniProtKB-EC"/>
</dbReference>
<dbReference type="OrthoDB" id="9803892at2"/>
<dbReference type="PANTHER" id="PTHR10491:SF4">
    <property type="entry name" value="METHIONINE ADENOSYLTRANSFERASE 2 SUBUNIT BETA"/>
    <property type="match status" value="1"/>
</dbReference>
<keyword evidence="6" id="KW-0521">NADP</keyword>
<dbReference type="Proteomes" id="UP000199412">
    <property type="component" value="Unassembled WGS sequence"/>
</dbReference>
<dbReference type="PANTHER" id="PTHR10491">
    <property type="entry name" value="DTDP-4-DEHYDRORHAMNOSE REDUCTASE"/>
    <property type="match status" value="1"/>
</dbReference>
<dbReference type="CDD" id="cd05254">
    <property type="entry name" value="dTDP_HR_like_SDR_e"/>
    <property type="match status" value="1"/>
</dbReference>
<evidence type="ECO:0000256" key="5">
    <source>
        <dbReference type="ARBA" id="ARBA00048200"/>
    </source>
</evidence>
<keyword evidence="6" id="KW-0560">Oxidoreductase</keyword>
<dbReference type="InterPro" id="IPR005913">
    <property type="entry name" value="dTDP_dehydrorham_reduct"/>
</dbReference>
<organism evidence="8 9">
    <name type="scientific">Rhodospira trueperi</name>
    <dbReference type="NCBI Taxonomy" id="69960"/>
    <lineage>
        <taxon>Bacteria</taxon>
        <taxon>Pseudomonadati</taxon>
        <taxon>Pseudomonadota</taxon>
        <taxon>Alphaproteobacteria</taxon>
        <taxon>Rhodospirillales</taxon>
        <taxon>Rhodospirillaceae</taxon>
        <taxon>Rhodospira</taxon>
    </lineage>
</organism>
<dbReference type="NCBIfam" id="TIGR01214">
    <property type="entry name" value="rmlD"/>
    <property type="match status" value="1"/>
</dbReference>
<comment type="cofactor">
    <cofactor evidence="6">
        <name>Mg(2+)</name>
        <dbReference type="ChEBI" id="CHEBI:18420"/>
    </cofactor>
    <text evidence="6">Binds 1 Mg(2+) ion per monomer.</text>
</comment>
<feature type="domain" description="RmlD-like substrate binding" evidence="7">
    <location>
        <begin position="4"/>
        <end position="292"/>
    </location>
</feature>
<evidence type="ECO:0000256" key="6">
    <source>
        <dbReference type="RuleBase" id="RU364082"/>
    </source>
</evidence>
<dbReference type="GO" id="GO:0019305">
    <property type="term" value="P:dTDP-rhamnose biosynthetic process"/>
    <property type="evidence" value="ECO:0007669"/>
    <property type="project" value="UniProtKB-UniPathway"/>
</dbReference>
<dbReference type="Gene3D" id="3.40.50.720">
    <property type="entry name" value="NAD(P)-binding Rossmann-like Domain"/>
    <property type="match status" value="1"/>
</dbReference>
<dbReference type="AlphaFoldDB" id="A0A1G7BQJ7"/>
<evidence type="ECO:0000256" key="4">
    <source>
        <dbReference type="ARBA" id="ARBA00017099"/>
    </source>
</evidence>
<dbReference type="Gene3D" id="3.90.25.10">
    <property type="entry name" value="UDP-galactose 4-epimerase, domain 1"/>
    <property type="match status" value="1"/>
</dbReference>
<dbReference type="InterPro" id="IPR029903">
    <property type="entry name" value="RmlD-like-bd"/>
</dbReference>
<protein>
    <recommendedName>
        <fullName evidence="4 6">dTDP-4-dehydrorhamnose reductase</fullName>
        <ecNumber evidence="3 6">1.1.1.133</ecNumber>
    </recommendedName>
</protein>
<dbReference type="STRING" id="69960.SAMN05421720_105106"/>
<dbReference type="Pfam" id="PF04321">
    <property type="entry name" value="RmlD_sub_bind"/>
    <property type="match status" value="1"/>
</dbReference>
<dbReference type="SUPFAM" id="SSF51735">
    <property type="entry name" value="NAD(P)-binding Rossmann-fold domains"/>
    <property type="match status" value="1"/>
</dbReference>
<evidence type="ECO:0000256" key="3">
    <source>
        <dbReference type="ARBA" id="ARBA00012929"/>
    </source>
</evidence>